<keyword evidence="2" id="KW-1185">Reference proteome</keyword>
<reference evidence="1 2" key="2">
    <citation type="journal article" date="2021" name="Genomics">
        <title>High-quality reference genome for Clonorchis sinensis.</title>
        <authorList>
            <person name="Young N.D."/>
            <person name="Stroehlein A.J."/>
            <person name="Kinkar L."/>
            <person name="Wang T."/>
            <person name="Sohn W.M."/>
            <person name="Chang B.C.H."/>
            <person name="Kaur P."/>
            <person name="Weisz D."/>
            <person name="Dudchenko O."/>
            <person name="Aiden E.L."/>
            <person name="Korhonen P.K."/>
            <person name="Gasser R.B."/>
        </authorList>
    </citation>
    <scope>NUCLEOTIDE SEQUENCE [LARGE SCALE GENOMIC DNA]</scope>
    <source>
        <strain evidence="1">Cs-k2</strain>
    </source>
</reference>
<dbReference type="Gene3D" id="1.10.225.10">
    <property type="entry name" value="Saposin-like"/>
    <property type="match status" value="1"/>
</dbReference>
<gene>
    <name evidence="1" type="ORF">CSKR_107799</name>
</gene>
<dbReference type="SUPFAM" id="SSF47862">
    <property type="entry name" value="Saposin"/>
    <property type="match status" value="1"/>
</dbReference>
<dbReference type="EMBL" id="NIRI02000013">
    <property type="protein sequence ID" value="KAG5453421.1"/>
    <property type="molecule type" value="Genomic_DNA"/>
</dbReference>
<dbReference type="Proteomes" id="UP000286415">
    <property type="component" value="Unassembled WGS sequence"/>
</dbReference>
<organism evidence="1 2">
    <name type="scientific">Clonorchis sinensis</name>
    <name type="common">Chinese liver fluke</name>
    <dbReference type="NCBI Taxonomy" id="79923"/>
    <lineage>
        <taxon>Eukaryota</taxon>
        <taxon>Metazoa</taxon>
        <taxon>Spiralia</taxon>
        <taxon>Lophotrochozoa</taxon>
        <taxon>Platyhelminthes</taxon>
        <taxon>Trematoda</taxon>
        <taxon>Digenea</taxon>
        <taxon>Opisthorchiida</taxon>
        <taxon>Opisthorchiata</taxon>
        <taxon>Opisthorchiidae</taxon>
        <taxon>Clonorchis</taxon>
    </lineage>
</organism>
<dbReference type="AlphaFoldDB" id="A0A3R7CA12"/>
<dbReference type="InParanoid" id="A0A3R7CA12"/>
<name>A0A3R7CA12_CLOSI</name>
<accession>A0A3R7CA12</accession>
<dbReference type="PROSITE" id="PS50015">
    <property type="entry name" value="SAP_B"/>
    <property type="match status" value="1"/>
</dbReference>
<comment type="caution">
    <text evidence="1">The sequence shown here is derived from an EMBL/GenBank/DDBJ whole genome shotgun (WGS) entry which is preliminary data.</text>
</comment>
<protein>
    <submittedName>
        <fullName evidence="1">Uncharacterized protein</fullName>
    </submittedName>
</protein>
<evidence type="ECO:0000313" key="2">
    <source>
        <dbReference type="Proteomes" id="UP000286415"/>
    </source>
</evidence>
<evidence type="ECO:0000313" key="1">
    <source>
        <dbReference type="EMBL" id="KAG5453421.1"/>
    </source>
</evidence>
<reference evidence="1 2" key="1">
    <citation type="journal article" date="2018" name="Biotechnol. Adv.">
        <title>Improved genomic resources and new bioinformatic workflow for the carcinogenic parasite Clonorchis sinensis: Biotechnological implications.</title>
        <authorList>
            <person name="Wang D."/>
            <person name="Korhonen P.K."/>
            <person name="Gasser R.B."/>
            <person name="Young N.D."/>
        </authorList>
    </citation>
    <scope>NUCLEOTIDE SEQUENCE [LARGE SCALE GENOMIC DNA]</scope>
    <source>
        <strain evidence="1">Cs-k2</strain>
    </source>
</reference>
<sequence>MLFGVTPGCFTSVSFVNCTRWPDGQPLTWQKGMKEITKRLGAVGASRLPGWDTRWVLTALRLALCTMCKDALDLVKLAVEFGSSKLSIVTVVCEVLGSLHEQCETTVPAIIKALEEAASSEVESSICKQFKLCE</sequence>
<dbReference type="InterPro" id="IPR008139">
    <property type="entry name" value="SaposinB_dom"/>
</dbReference>
<proteinExistence type="predicted"/>
<dbReference type="InterPro" id="IPR011001">
    <property type="entry name" value="Saposin-like"/>
</dbReference>